<dbReference type="PANTHER" id="PTHR11516:SF60">
    <property type="entry name" value="PYRUVATE DEHYDROGENASE E1 COMPONENT SUBUNIT ALPHA"/>
    <property type="match status" value="1"/>
</dbReference>
<dbReference type="GO" id="GO:0006086">
    <property type="term" value="P:pyruvate decarboxylation to acetyl-CoA"/>
    <property type="evidence" value="ECO:0007669"/>
    <property type="project" value="InterPro"/>
</dbReference>
<dbReference type="EMBL" id="CADCWC010000492">
    <property type="protein sequence ID" value="CAA9555807.1"/>
    <property type="molecule type" value="Genomic_DNA"/>
</dbReference>
<comment type="subunit">
    <text evidence="7">Heterodimer of an alpha and a beta chain.</text>
</comment>
<sequence length="358" mass="39216">MARAEERTTALEIDPADARRLYRVMALIRRFEERTEEQYTRARIGGYCHLAIGEEAAHAGAIDPLREDDYLFASYRDHGTALAVGSPTAAVMAELFGKSTGVAGGYGGSMHLLDVERHFLGGWGIVGGQLPIAVGAALALDYTEADAAVLCQFGEAATNIGAFHEALNLAAIWNLPIVFQCINNLYGMGTSVTQASGEPEQWKRAAAYGMHGERVDGNDVLAVREASGRLLDQARAERRPALLETMTYRIRGHSVADAGKVYRERDEIEQWRSRDPITSFAQRIVEAGLVDESELEEMRQEVEVEVAEAIKEAAAAPAPDPAQLYAHVYGDEARGEQFARMDAGAPFGEREETRSWRT</sequence>
<name>A0A6J4UT70_9ACTN</name>
<dbReference type="AlphaFoldDB" id="A0A6J4UT70"/>
<proteinExistence type="predicted"/>
<dbReference type="SUPFAM" id="SSF52518">
    <property type="entry name" value="Thiamin diphosphate-binding fold (THDP-binding)"/>
    <property type="match status" value="1"/>
</dbReference>
<evidence type="ECO:0000256" key="6">
    <source>
        <dbReference type="ARBA" id="ARBA00023317"/>
    </source>
</evidence>
<dbReference type="EC" id="1.2.4.1" evidence="2 7"/>
<dbReference type="NCBIfam" id="TIGR03182">
    <property type="entry name" value="PDH_E1_alph_y"/>
    <property type="match status" value="1"/>
</dbReference>
<dbReference type="PANTHER" id="PTHR11516">
    <property type="entry name" value="PYRUVATE DEHYDROGENASE E1 COMPONENT, ALPHA SUBUNIT BACTERIAL AND ORGANELLAR"/>
    <property type="match status" value="1"/>
</dbReference>
<evidence type="ECO:0000256" key="2">
    <source>
        <dbReference type="ARBA" id="ARBA00012281"/>
    </source>
</evidence>
<evidence type="ECO:0000256" key="1">
    <source>
        <dbReference type="ARBA" id="ARBA00001964"/>
    </source>
</evidence>
<keyword evidence="6 7" id="KW-0670">Pyruvate</keyword>
<comment type="catalytic activity">
    <reaction evidence="7">
        <text>N(6)-[(R)-lipoyl]-L-lysyl-[protein] + pyruvate + H(+) = N(6)-[(R)-S(8)-acetyldihydrolipoyl]-L-lysyl-[protein] + CO2</text>
        <dbReference type="Rhea" id="RHEA:19189"/>
        <dbReference type="Rhea" id="RHEA-COMP:10474"/>
        <dbReference type="Rhea" id="RHEA-COMP:10478"/>
        <dbReference type="ChEBI" id="CHEBI:15361"/>
        <dbReference type="ChEBI" id="CHEBI:15378"/>
        <dbReference type="ChEBI" id="CHEBI:16526"/>
        <dbReference type="ChEBI" id="CHEBI:83099"/>
        <dbReference type="ChEBI" id="CHEBI:83111"/>
        <dbReference type="EC" id="1.2.4.1"/>
    </reaction>
</comment>
<accession>A0A6J4UT70</accession>
<reference evidence="9" key="1">
    <citation type="submission" date="2020-02" db="EMBL/GenBank/DDBJ databases">
        <authorList>
            <person name="Meier V. D."/>
        </authorList>
    </citation>
    <scope>NUCLEOTIDE SEQUENCE</scope>
    <source>
        <strain evidence="9">AVDCRST_MAG79</strain>
    </source>
</reference>
<keyword evidence="4 7" id="KW-0560">Oxidoreductase</keyword>
<dbReference type="InterPro" id="IPR050642">
    <property type="entry name" value="PDH_E1_Alpha_Subunit"/>
</dbReference>
<comment type="function">
    <text evidence="7">The pyruvate dehydrogenase complex catalyzes the overall conversion of pyruvate to acetyl-CoA and CO(2).</text>
</comment>
<dbReference type="Pfam" id="PF00676">
    <property type="entry name" value="E1_dh"/>
    <property type="match status" value="1"/>
</dbReference>
<evidence type="ECO:0000256" key="5">
    <source>
        <dbReference type="ARBA" id="ARBA00023052"/>
    </source>
</evidence>
<keyword evidence="5 7" id="KW-0786">Thiamine pyrophosphate</keyword>
<dbReference type="Gene3D" id="3.40.50.970">
    <property type="match status" value="1"/>
</dbReference>
<evidence type="ECO:0000313" key="9">
    <source>
        <dbReference type="EMBL" id="CAA9555807.1"/>
    </source>
</evidence>
<protein>
    <recommendedName>
        <fullName evidence="3 7">Pyruvate dehydrogenase E1 component subunit alpha</fullName>
        <ecNumber evidence="2 7">1.2.4.1</ecNumber>
    </recommendedName>
</protein>
<dbReference type="GO" id="GO:0004739">
    <property type="term" value="F:pyruvate dehydrogenase (acetyl-transferring) activity"/>
    <property type="evidence" value="ECO:0007669"/>
    <property type="project" value="UniProtKB-UniRule"/>
</dbReference>
<evidence type="ECO:0000256" key="4">
    <source>
        <dbReference type="ARBA" id="ARBA00023002"/>
    </source>
</evidence>
<gene>
    <name evidence="7" type="primary">pdhA</name>
    <name evidence="9" type="ORF">AVDCRST_MAG79-3076</name>
</gene>
<dbReference type="GO" id="GO:0000287">
    <property type="term" value="F:magnesium ion binding"/>
    <property type="evidence" value="ECO:0007669"/>
    <property type="project" value="UniProtKB-ARBA"/>
</dbReference>
<evidence type="ECO:0000256" key="7">
    <source>
        <dbReference type="RuleBase" id="RU361139"/>
    </source>
</evidence>
<organism evidence="9">
    <name type="scientific">uncultured Thermoleophilia bacterium</name>
    <dbReference type="NCBI Taxonomy" id="1497501"/>
    <lineage>
        <taxon>Bacteria</taxon>
        <taxon>Bacillati</taxon>
        <taxon>Actinomycetota</taxon>
        <taxon>Thermoleophilia</taxon>
        <taxon>environmental samples</taxon>
    </lineage>
</organism>
<evidence type="ECO:0000259" key="8">
    <source>
        <dbReference type="Pfam" id="PF00676"/>
    </source>
</evidence>
<dbReference type="InterPro" id="IPR029061">
    <property type="entry name" value="THDP-binding"/>
</dbReference>
<dbReference type="CDD" id="cd02000">
    <property type="entry name" value="TPP_E1_PDC_ADC_BCADC"/>
    <property type="match status" value="1"/>
</dbReference>
<dbReference type="InterPro" id="IPR017597">
    <property type="entry name" value="Pyrv_DH_E1_asu_subgrp-y"/>
</dbReference>
<feature type="domain" description="Dehydrogenase E1 component" evidence="8">
    <location>
        <begin position="25"/>
        <end position="321"/>
    </location>
</feature>
<comment type="cofactor">
    <cofactor evidence="1 7">
        <name>thiamine diphosphate</name>
        <dbReference type="ChEBI" id="CHEBI:58937"/>
    </cofactor>
</comment>
<evidence type="ECO:0000256" key="3">
    <source>
        <dbReference type="ARBA" id="ARBA00014159"/>
    </source>
</evidence>
<dbReference type="InterPro" id="IPR001017">
    <property type="entry name" value="DH_E1"/>
</dbReference>